<dbReference type="Proteomes" id="UP001175211">
    <property type="component" value="Unassembled WGS sequence"/>
</dbReference>
<protein>
    <submittedName>
        <fullName evidence="1">Uncharacterized protein</fullName>
    </submittedName>
</protein>
<proteinExistence type="predicted"/>
<accession>A0AA39KCR9</accession>
<name>A0AA39KCR9_ARMTA</name>
<gene>
    <name evidence="1" type="ORF">EV420DRAFT_1479433</name>
</gene>
<evidence type="ECO:0000313" key="2">
    <source>
        <dbReference type="Proteomes" id="UP001175211"/>
    </source>
</evidence>
<evidence type="ECO:0000313" key="1">
    <source>
        <dbReference type="EMBL" id="KAK0458740.1"/>
    </source>
</evidence>
<dbReference type="AlphaFoldDB" id="A0AA39KCR9"/>
<organism evidence="1 2">
    <name type="scientific">Armillaria tabescens</name>
    <name type="common">Ringless honey mushroom</name>
    <name type="synonym">Agaricus tabescens</name>
    <dbReference type="NCBI Taxonomy" id="1929756"/>
    <lineage>
        <taxon>Eukaryota</taxon>
        <taxon>Fungi</taxon>
        <taxon>Dikarya</taxon>
        <taxon>Basidiomycota</taxon>
        <taxon>Agaricomycotina</taxon>
        <taxon>Agaricomycetes</taxon>
        <taxon>Agaricomycetidae</taxon>
        <taxon>Agaricales</taxon>
        <taxon>Marasmiineae</taxon>
        <taxon>Physalacriaceae</taxon>
        <taxon>Desarmillaria</taxon>
    </lineage>
</organism>
<keyword evidence="2" id="KW-1185">Reference proteome</keyword>
<sequence length="268" mass="30562">MAYRPALLIPLSHLPLSSPSSSRSHVLETSFPLPWALLQRALLVVVRVFDASEVDGRDLLIAITRLSRLRLFALHNDNDNSVELTELHGSTAYLVRAYCFTGASSVSEWLSSLYDVETRVQYIMWIWSANPSLFEAAPGRNYLEHSLHLRKSHTQYNYGPIPLLPQTSLHSLAETESWMAHLLYFTGRIYARVVSSEDSPRTWINMQQTDNSPSKKGTDYGAEANANMEWKDMTGRCCEVFDEEEQEDKGLKSEMSRMMAMAMWRGYT</sequence>
<comment type="caution">
    <text evidence="1">The sequence shown here is derived from an EMBL/GenBank/DDBJ whole genome shotgun (WGS) entry which is preliminary data.</text>
</comment>
<dbReference type="RefSeq" id="XP_060330990.1">
    <property type="nucleotide sequence ID" value="XM_060469576.1"/>
</dbReference>
<dbReference type="EMBL" id="JAUEPS010000016">
    <property type="protein sequence ID" value="KAK0458740.1"/>
    <property type="molecule type" value="Genomic_DNA"/>
</dbReference>
<dbReference type="GeneID" id="85353124"/>
<reference evidence="1" key="1">
    <citation type="submission" date="2023-06" db="EMBL/GenBank/DDBJ databases">
        <authorList>
            <consortium name="Lawrence Berkeley National Laboratory"/>
            <person name="Ahrendt S."/>
            <person name="Sahu N."/>
            <person name="Indic B."/>
            <person name="Wong-Bajracharya J."/>
            <person name="Merenyi Z."/>
            <person name="Ke H.-M."/>
            <person name="Monk M."/>
            <person name="Kocsube S."/>
            <person name="Drula E."/>
            <person name="Lipzen A."/>
            <person name="Balint B."/>
            <person name="Henrissat B."/>
            <person name="Andreopoulos B."/>
            <person name="Martin F.M."/>
            <person name="Harder C.B."/>
            <person name="Rigling D."/>
            <person name="Ford K.L."/>
            <person name="Foster G.D."/>
            <person name="Pangilinan J."/>
            <person name="Papanicolaou A."/>
            <person name="Barry K."/>
            <person name="LaButti K."/>
            <person name="Viragh M."/>
            <person name="Koriabine M."/>
            <person name="Yan M."/>
            <person name="Riley R."/>
            <person name="Champramary S."/>
            <person name="Plett K.L."/>
            <person name="Tsai I.J."/>
            <person name="Slot J."/>
            <person name="Sipos G."/>
            <person name="Plett J."/>
            <person name="Nagy L.G."/>
            <person name="Grigoriev I.V."/>
        </authorList>
    </citation>
    <scope>NUCLEOTIDE SEQUENCE</scope>
    <source>
        <strain evidence="1">CCBAS 213</strain>
    </source>
</reference>